<sequence>MPAPHDIDNVESSPLVSHNYTSSTFVLPLFTKFNYYLFSSLHLAYACSSSGLSQNKITAKISLQFQNTTYNMPPITTALVQSRPLFDPNPNTVVASLILSKPLYHKCRISDHLILVFLWGRHMGIFTRSQLEKLSSVFTSKDAFTRHIRKHEGNPARAPDGTIMEIDGVGYSGNTREPVGPWDFENVRDCGGYSEWRAGLERTLEDALREGVKSEDFNTPCPGREELEQANALEPQWGPNGKPMPYVVRKGLIDQRDGIKDKIGSFLAYVDKEVKTEQGREKVHQMFRDALKGVLDGKRNKEFRGVLGGMMTKILERVQGFLEFLDERVENEPVKQQKFGELRGIIDRAFQDKDKEKRKLEGGVTSSEALRKRAKVFEETVIPDLHKLKRESTSSAFSSPSACASASTPTSRHPTPSVQPVERISMNTRQSTKMAAYFGGLKAGQIPVADRPKSRSEASAERSRQTRVTMGLSKPAAPAPAMNSSEGQGDNVEDDDELLENQLTDSTKFWTAMEDQDTQNDTYSIRNSPKQILRPSARIVEEVIDYEEDMLEAQVTGNISLHRAVEYQRGEGEDDNGPRDTHTVHKNTEVGEEQEQEQQEQVDVLSSSADEEIARLRAEFSRFYSPELPFNPQPLTTSRVRSFNSKEEPVEEEPVEEDRSVREESESLFLPPSIKHEPNESEAVFPSPNIKNEPDESETFTQRNPIPMRTTGSGGIYLQSEVPVEDGIKKEPAEVAYQTARHSPPPSSHRSQAERKATDRRPGDDKDDGIQPDVVEVVYSFTRHAPPFSSSNTQIRTRRTATMDLYSNEDRSYDVESEPSRVSAHRLRQATTFPSPKTKTRSKRHGERKVINLDPPSDSDFEIKIEEPGVFRHKSASMPKRKRRSKVINLESGAGEDSGDDGVKVCSRQEWLQGVRKKPRGGGGGGGRGRRTLAIWTCSCLPLTSPRFRALGEFRRESVTDLFNLAHTKGRAPNSKQASARLDSFSRPIYLIRNIRSMFRMCDDLTLEDSRSKLLLKARSEAD</sequence>
<dbReference type="STRING" id="1072389.K1WE45"/>
<feature type="region of interest" description="Disordered" evidence="1">
    <location>
        <begin position="446"/>
        <end position="493"/>
    </location>
</feature>
<dbReference type="KEGG" id="mbe:MBM_06268"/>
<feature type="region of interest" description="Disordered" evidence="1">
    <location>
        <begin position="567"/>
        <end position="607"/>
    </location>
</feature>
<dbReference type="eggNOG" id="ENOG502TH96">
    <property type="taxonomic scope" value="Eukaryota"/>
</dbReference>
<evidence type="ECO:0000256" key="1">
    <source>
        <dbReference type="SAM" id="MobiDB-lite"/>
    </source>
</evidence>
<feature type="compositionally biased region" description="Low complexity" evidence="1">
    <location>
        <begin position="393"/>
        <end position="411"/>
    </location>
</feature>
<feature type="compositionally biased region" description="Basic and acidic residues" evidence="1">
    <location>
        <begin position="450"/>
        <end position="464"/>
    </location>
</feature>
<accession>K1WE45</accession>
<feature type="region of interest" description="Disordered" evidence="1">
    <location>
        <begin position="390"/>
        <end position="426"/>
    </location>
</feature>
<dbReference type="InParanoid" id="K1WE45"/>
<protein>
    <submittedName>
        <fullName evidence="2">Uncharacterized protein</fullName>
    </submittedName>
</protein>
<feature type="compositionally biased region" description="Basic and acidic residues" evidence="1">
    <location>
        <begin position="751"/>
        <end position="764"/>
    </location>
</feature>
<reference evidence="2 3" key="1">
    <citation type="journal article" date="2012" name="BMC Genomics">
        <title>Sequencing the genome of Marssonina brunnea reveals fungus-poplar co-evolution.</title>
        <authorList>
            <person name="Zhu S."/>
            <person name="Cao Y.-Z."/>
            <person name="Jiang C."/>
            <person name="Tan B.-Y."/>
            <person name="Wang Z."/>
            <person name="Feng S."/>
            <person name="Zhang L."/>
            <person name="Su X.-H."/>
            <person name="Brejova B."/>
            <person name="Vinar T."/>
            <person name="Xu M."/>
            <person name="Wang M.-X."/>
            <person name="Zhang S.-G."/>
            <person name="Huang M.-R."/>
            <person name="Wu R."/>
            <person name="Zhou Y."/>
        </authorList>
    </citation>
    <scope>NUCLEOTIDE SEQUENCE [LARGE SCALE GENOMIC DNA]</scope>
    <source>
        <strain evidence="2 3">MB_m1</strain>
    </source>
</reference>
<feature type="compositionally biased region" description="Acidic residues" evidence="1">
    <location>
        <begin position="590"/>
        <end position="600"/>
    </location>
</feature>
<dbReference type="AlphaFoldDB" id="K1WE45"/>
<feature type="compositionally biased region" description="Basic and acidic residues" evidence="1">
    <location>
        <begin position="567"/>
        <end position="589"/>
    </location>
</feature>
<gene>
    <name evidence="2" type="ORF">MBM_06268</name>
</gene>
<keyword evidence="3" id="KW-1185">Reference proteome</keyword>
<feature type="region of interest" description="Disordered" evidence="1">
    <location>
        <begin position="834"/>
        <end position="855"/>
    </location>
</feature>
<dbReference type="OrthoDB" id="3564471at2759"/>
<feature type="compositionally biased region" description="Basic residues" evidence="1">
    <location>
        <begin position="838"/>
        <end position="847"/>
    </location>
</feature>
<proteinExistence type="predicted"/>
<dbReference type="HOGENOM" id="CLU_295610_0_0_1"/>
<evidence type="ECO:0000313" key="2">
    <source>
        <dbReference type="EMBL" id="EKD15640.1"/>
    </source>
</evidence>
<name>K1WE45_MARBU</name>
<organism evidence="2 3">
    <name type="scientific">Marssonina brunnea f. sp. multigermtubi (strain MB_m1)</name>
    <name type="common">Marssonina leaf spot fungus</name>
    <dbReference type="NCBI Taxonomy" id="1072389"/>
    <lineage>
        <taxon>Eukaryota</taxon>
        <taxon>Fungi</taxon>
        <taxon>Dikarya</taxon>
        <taxon>Ascomycota</taxon>
        <taxon>Pezizomycotina</taxon>
        <taxon>Leotiomycetes</taxon>
        <taxon>Helotiales</taxon>
        <taxon>Drepanopezizaceae</taxon>
        <taxon>Drepanopeziza</taxon>
    </lineage>
</organism>
<dbReference type="Proteomes" id="UP000006753">
    <property type="component" value="Unassembled WGS sequence"/>
</dbReference>
<dbReference type="EMBL" id="JH921441">
    <property type="protein sequence ID" value="EKD15640.1"/>
    <property type="molecule type" value="Genomic_DNA"/>
</dbReference>
<feature type="region of interest" description="Disordered" evidence="1">
    <location>
        <begin position="625"/>
        <end position="775"/>
    </location>
</feature>
<evidence type="ECO:0000313" key="3">
    <source>
        <dbReference type="Proteomes" id="UP000006753"/>
    </source>
</evidence>
<feature type="compositionally biased region" description="Polar residues" evidence="1">
    <location>
        <begin position="633"/>
        <end position="643"/>
    </location>
</feature>